<dbReference type="Proteomes" id="UP000470302">
    <property type="component" value="Unassembled WGS sequence"/>
</dbReference>
<accession>A0A845FX45</accession>
<comment type="caution">
    <text evidence="2">The sequence shown here is derived from an EMBL/GenBank/DDBJ whole genome shotgun (WGS) entry which is preliminary data.</text>
</comment>
<keyword evidence="1" id="KW-1133">Transmembrane helix</keyword>
<keyword evidence="1" id="KW-0472">Membrane</keyword>
<feature type="transmembrane region" description="Helical" evidence="1">
    <location>
        <begin position="6"/>
        <end position="25"/>
    </location>
</feature>
<evidence type="ECO:0000313" key="2">
    <source>
        <dbReference type="EMBL" id="MYM86644.1"/>
    </source>
</evidence>
<keyword evidence="1" id="KW-0812">Transmembrane</keyword>
<proteinExistence type="predicted"/>
<dbReference type="RefSeq" id="WP_161095866.1">
    <property type="nucleotide sequence ID" value="NZ_WWCW01000010.1"/>
</dbReference>
<sequence>MTMSWWLPLFIAAPLGMAWYGVLLATKRARLERDGVAAEATVTRLYQTDDGWRVDFSYTPAGATKAIACSDDIVFYPPDPGPAVGSRVKILYLPARPRAACLIIPWAPA</sequence>
<evidence type="ECO:0008006" key="4">
    <source>
        <dbReference type="Google" id="ProtNLM"/>
    </source>
</evidence>
<evidence type="ECO:0000313" key="3">
    <source>
        <dbReference type="Proteomes" id="UP000470302"/>
    </source>
</evidence>
<name>A0A845FX45_9BURK</name>
<protein>
    <recommendedName>
        <fullName evidence="4">DUF3592 domain-containing protein</fullName>
    </recommendedName>
</protein>
<evidence type="ECO:0000256" key="1">
    <source>
        <dbReference type="SAM" id="Phobius"/>
    </source>
</evidence>
<dbReference type="EMBL" id="WWCW01000010">
    <property type="protein sequence ID" value="MYM86644.1"/>
    <property type="molecule type" value="Genomic_DNA"/>
</dbReference>
<dbReference type="AlphaFoldDB" id="A0A845FX45"/>
<organism evidence="2 3">
    <name type="scientific">Duganella vulcania</name>
    <dbReference type="NCBI Taxonomy" id="2692166"/>
    <lineage>
        <taxon>Bacteria</taxon>
        <taxon>Pseudomonadati</taxon>
        <taxon>Pseudomonadota</taxon>
        <taxon>Betaproteobacteria</taxon>
        <taxon>Burkholderiales</taxon>
        <taxon>Oxalobacteraceae</taxon>
        <taxon>Telluria group</taxon>
        <taxon>Duganella</taxon>
    </lineage>
</organism>
<reference evidence="2 3" key="1">
    <citation type="submission" date="2020-01" db="EMBL/GenBank/DDBJ databases">
        <title>Novel species isolated from a subtropical stream in China.</title>
        <authorList>
            <person name="Lu H."/>
        </authorList>
    </citation>
    <scope>NUCLEOTIDE SEQUENCE [LARGE SCALE GENOMIC DNA]</scope>
    <source>
        <strain evidence="2 3">FT82W</strain>
    </source>
</reference>
<gene>
    <name evidence="2" type="ORF">GTP91_05545</name>
</gene>